<feature type="compositionally biased region" description="Pro residues" evidence="1">
    <location>
        <begin position="334"/>
        <end position="344"/>
    </location>
</feature>
<evidence type="ECO:0000313" key="4">
    <source>
        <dbReference type="Proteomes" id="UP000827892"/>
    </source>
</evidence>
<feature type="compositionally biased region" description="Pro residues" evidence="1">
    <location>
        <begin position="147"/>
        <end position="166"/>
    </location>
</feature>
<feature type="compositionally biased region" description="Low complexity" evidence="1">
    <location>
        <begin position="309"/>
        <end position="333"/>
    </location>
</feature>
<dbReference type="GO" id="GO:0003779">
    <property type="term" value="F:actin binding"/>
    <property type="evidence" value="ECO:0007669"/>
    <property type="project" value="InterPro"/>
</dbReference>
<proteinExistence type="predicted"/>
<evidence type="ECO:0000313" key="3">
    <source>
        <dbReference type="EMBL" id="ULU01055.1"/>
    </source>
</evidence>
<reference evidence="3 4" key="1">
    <citation type="submission" date="2022-05" db="EMBL/GenBank/DDBJ databases">
        <title>Chromosome-level reference genomes for two strains of Caenorhabditis briggsae: an improved platform for comparative genomics.</title>
        <authorList>
            <person name="Stevens L."/>
            <person name="Andersen E.C."/>
        </authorList>
    </citation>
    <scope>NUCLEOTIDE SEQUENCE [LARGE SCALE GENOMIC DNA]</scope>
    <source>
        <strain evidence="3">QX1410_ONT</strain>
        <tissue evidence="3">Whole-organism</tissue>
    </source>
</reference>
<sequence length="391" mass="40331">MRQQERRGIRQVPWRGSCANKKSFLGEKQHVWRMPPPTPPPPPPPPPPPVSSAAPPPASSARNALLGDIQKGMKLKKTVTNDRSAPSVGKVVGSGGAAGSSNGTSGNGNGRAVKPPPVSGGLGGLFANGLPSKPSENKIRRATTNIGPPPSASTAPPVPPPIPAPLPAVEGKKPSIVSSSSFSHSSAPPPPPPPPISVPSSKPTPPPPPPAQQKPSSDREQFRTMRPIRPVNDAKPTMIRRSGSSEDIQQTAMTNRMARPSAPPPARPAAPPPPVPTSTPSIAQFSMRQQSPAVSRSNEDAPPPPPRIASKTSTTPASSRAPLPPSSSSVPSMTPAPAPPPPLPQASSPYPGMMSTATVSANVPFHPLNRFHFLPLAQLPPPPKCGNGSRA</sequence>
<dbReference type="Pfam" id="PF02205">
    <property type="entry name" value="WH2"/>
    <property type="match status" value="1"/>
</dbReference>
<dbReference type="InterPro" id="IPR003124">
    <property type="entry name" value="WH2_dom"/>
</dbReference>
<dbReference type="AlphaFoldDB" id="A0AAE9IQ37"/>
<dbReference type="PROSITE" id="PS51082">
    <property type="entry name" value="WH2"/>
    <property type="match status" value="1"/>
</dbReference>
<evidence type="ECO:0000256" key="1">
    <source>
        <dbReference type="SAM" id="MobiDB-lite"/>
    </source>
</evidence>
<feature type="region of interest" description="Disordered" evidence="1">
    <location>
        <begin position="1"/>
        <end position="357"/>
    </location>
</feature>
<feature type="compositionally biased region" description="Low complexity" evidence="1">
    <location>
        <begin position="174"/>
        <end position="186"/>
    </location>
</feature>
<evidence type="ECO:0000259" key="2">
    <source>
        <dbReference type="PROSITE" id="PS51082"/>
    </source>
</evidence>
<gene>
    <name evidence="3" type="ORF">L3Y34_001442</name>
</gene>
<dbReference type="SMART" id="SM00246">
    <property type="entry name" value="WH2"/>
    <property type="match status" value="1"/>
</dbReference>
<feature type="compositionally biased region" description="Pro residues" evidence="1">
    <location>
        <begin position="34"/>
        <end position="58"/>
    </location>
</feature>
<dbReference type="EMBL" id="CP090893">
    <property type="protein sequence ID" value="ULU01055.1"/>
    <property type="molecule type" value="Genomic_DNA"/>
</dbReference>
<feature type="compositionally biased region" description="Polar residues" evidence="1">
    <location>
        <begin position="281"/>
        <end position="296"/>
    </location>
</feature>
<feature type="compositionally biased region" description="Pro residues" evidence="1">
    <location>
        <begin position="187"/>
        <end position="212"/>
    </location>
</feature>
<organism evidence="3 4">
    <name type="scientific">Caenorhabditis briggsae</name>
    <dbReference type="NCBI Taxonomy" id="6238"/>
    <lineage>
        <taxon>Eukaryota</taxon>
        <taxon>Metazoa</taxon>
        <taxon>Ecdysozoa</taxon>
        <taxon>Nematoda</taxon>
        <taxon>Chromadorea</taxon>
        <taxon>Rhabditida</taxon>
        <taxon>Rhabditina</taxon>
        <taxon>Rhabditomorpha</taxon>
        <taxon>Rhabditoidea</taxon>
        <taxon>Rhabditidae</taxon>
        <taxon>Peloderinae</taxon>
        <taxon>Caenorhabditis</taxon>
    </lineage>
</organism>
<dbReference type="Proteomes" id="UP000827892">
    <property type="component" value="Chromosome III"/>
</dbReference>
<protein>
    <recommendedName>
        <fullName evidence="2">WH2 domain-containing protein</fullName>
    </recommendedName>
</protein>
<dbReference type="CDD" id="cd22064">
    <property type="entry name" value="WH2_WAS_WASL"/>
    <property type="match status" value="1"/>
</dbReference>
<feature type="compositionally biased region" description="Polar residues" evidence="1">
    <location>
        <begin position="245"/>
        <end position="254"/>
    </location>
</feature>
<name>A0AAE9IQ37_CAEBR</name>
<feature type="domain" description="WH2" evidence="2">
    <location>
        <begin position="61"/>
        <end position="78"/>
    </location>
</feature>
<feature type="compositionally biased region" description="Pro residues" evidence="1">
    <location>
        <begin position="261"/>
        <end position="277"/>
    </location>
</feature>
<accession>A0AAE9IQ37</accession>